<feature type="chain" id="PRO_5044816456" description="Effector protein" evidence="2">
    <location>
        <begin position="25"/>
        <end position="305"/>
    </location>
</feature>
<evidence type="ECO:0000313" key="3">
    <source>
        <dbReference type="EMBL" id="KAL3097269.1"/>
    </source>
</evidence>
<evidence type="ECO:0000313" key="4">
    <source>
        <dbReference type="Proteomes" id="UP001620626"/>
    </source>
</evidence>
<sequence>MHTFFFSALILIVLVCVWPNGIGGVNPETSLHGIHSNVPVQTEHGNAQQPPTEYKVSVDGQDYMTADQRATHFSFKGSNLTINGKCYENHPTPKKRILSRATDLENDENDRLKEQQSLHKASSSKNAEAAVISSDDENYYSLSESEHEESNPGTSMYVPAPENNENDDGHHILVPDEPAQSSFFNMPSMPRMPSMPSMSKISSILKMLSMPKLPSMPKLSSMPAMPSTMPSMSKNESSDSDYEEGNPGNYVYVPASENDESEDGYYIFVPDEPEQGFDFLFEIGPGLRNWVEIDIRIGFSDLENP</sequence>
<comment type="caution">
    <text evidence="3">The sequence shown here is derived from an EMBL/GenBank/DDBJ whole genome shotgun (WGS) entry which is preliminary data.</text>
</comment>
<name>A0ABD2K3Q3_9BILA</name>
<protein>
    <recommendedName>
        <fullName evidence="5">Effector protein</fullName>
    </recommendedName>
</protein>
<dbReference type="Proteomes" id="UP001620626">
    <property type="component" value="Unassembled WGS sequence"/>
</dbReference>
<proteinExistence type="predicted"/>
<accession>A0ABD2K3Q3</accession>
<keyword evidence="4" id="KW-1185">Reference proteome</keyword>
<feature type="compositionally biased region" description="Low complexity" evidence="1">
    <location>
        <begin position="220"/>
        <end position="233"/>
    </location>
</feature>
<feature type="signal peptide" evidence="2">
    <location>
        <begin position="1"/>
        <end position="24"/>
    </location>
</feature>
<evidence type="ECO:0000256" key="1">
    <source>
        <dbReference type="SAM" id="MobiDB-lite"/>
    </source>
</evidence>
<dbReference type="EMBL" id="JBICBT010000845">
    <property type="protein sequence ID" value="KAL3097269.1"/>
    <property type="molecule type" value="Genomic_DNA"/>
</dbReference>
<evidence type="ECO:0008006" key="5">
    <source>
        <dbReference type="Google" id="ProtNLM"/>
    </source>
</evidence>
<reference evidence="3 4" key="1">
    <citation type="submission" date="2024-10" db="EMBL/GenBank/DDBJ databases">
        <authorList>
            <person name="Kim D."/>
        </authorList>
    </citation>
    <scope>NUCLEOTIDE SEQUENCE [LARGE SCALE GENOMIC DNA]</scope>
    <source>
        <strain evidence="3">BH-2024</strain>
    </source>
</reference>
<feature type="region of interest" description="Disordered" evidence="1">
    <location>
        <begin position="216"/>
        <end position="248"/>
    </location>
</feature>
<dbReference type="AlphaFoldDB" id="A0ABD2K3Q3"/>
<keyword evidence="2" id="KW-0732">Signal</keyword>
<gene>
    <name evidence="3" type="ORF">niasHT_029813</name>
</gene>
<evidence type="ECO:0000256" key="2">
    <source>
        <dbReference type="SAM" id="SignalP"/>
    </source>
</evidence>
<feature type="region of interest" description="Disordered" evidence="1">
    <location>
        <begin position="103"/>
        <end position="197"/>
    </location>
</feature>
<organism evidence="3 4">
    <name type="scientific">Heterodera trifolii</name>
    <dbReference type="NCBI Taxonomy" id="157864"/>
    <lineage>
        <taxon>Eukaryota</taxon>
        <taxon>Metazoa</taxon>
        <taxon>Ecdysozoa</taxon>
        <taxon>Nematoda</taxon>
        <taxon>Chromadorea</taxon>
        <taxon>Rhabditida</taxon>
        <taxon>Tylenchina</taxon>
        <taxon>Tylenchomorpha</taxon>
        <taxon>Tylenchoidea</taxon>
        <taxon>Heteroderidae</taxon>
        <taxon>Heteroderinae</taxon>
        <taxon>Heterodera</taxon>
    </lineage>
</organism>
<feature type="compositionally biased region" description="Low complexity" evidence="1">
    <location>
        <begin position="186"/>
        <end position="197"/>
    </location>
</feature>